<reference evidence="6" key="1">
    <citation type="submission" date="2022-06" db="EMBL/GenBank/DDBJ databases">
        <authorList>
            <person name="Berger JAMES D."/>
            <person name="Berger JAMES D."/>
        </authorList>
    </citation>
    <scope>NUCLEOTIDE SEQUENCE [LARGE SCALE GENOMIC DNA]</scope>
</reference>
<evidence type="ECO:0000256" key="4">
    <source>
        <dbReference type="SAM" id="MobiDB-lite"/>
    </source>
</evidence>
<feature type="region of interest" description="Disordered" evidence="4">
    <location>
        <begin position="506"/>
        <end position="548"/>
    </location>
</feature>
<dbReference type="InterPro" id="IPR001766">
    <property type="entry name" value="Fork_head_dom"/>
</dbReference>
<dbReference type="GO" id="GO:0009653">
    <property type="term" value="P:anatomical structure morphogenesis"/>
    <property type="evidence" value="ECO:0007669"/>
    <property type="project" value="TreeGrafter"/>
</dbReference>
<dbReference type="InterPro" id="IPR047514">
    <property type="entry name" value="FH_FOXL1"/>
</dbReference>
<feature type="region of interest" description="Disordered" evidence="4">
    <location>
        <begin position="403"/>
        <end position="434"/>
    </location>
</feature>
<dbReference type="GO" id="GO:0030154">
    <property type="term" value="P:cell differentiation"/>
    <property type="evidence" value="ECO:0007669"/>
    <property type="project" value="TreeGrafter"/>
</dbReference>
<dbReference type="WBParaSite" id="TREG1_114440.1">
    <property type="protein sequence ID" value="TREG1_114440.1"/>
    <property type="gene ID" value="TREG1_114440"/>
</dbReference>
<dbReference type="SMART" id="SM00339">
    <property type="entry name" value="FH"/>
    <property type="match status" value="1"/>
</dbReference>
<dbReference type="PANTHER" id="PTHR11829">
    <property type="entry name" value="FORKHEAD BOX PROTEIN"/>
    <property type="match status" value="1"/>
</dbReference>
<dbReference type="PROSITE" id="PS50039">
    <property type="entry name" value="FORK_HEAD_3"/>
    <property type="match status" value="1"/>
</dbReference>
<proteinExistence type="predicted"/>
<dbReference type="InterPro" id="IPR036388">
    <property type="entry name" value="WH-like_DNA-bd_sf"/>
</dbReference>
<dbReference type="PRINTS" id="PR00053">
    <property type="entry name" value="FORKHEAD"/>
</dbReference>
<sequence>MEHNSLLNSIINISSTVNAQPLQMSEYNHNDNISLMNRNITSENFHDLFSSRDLSSLNILQNVASSLLNHNIPNTTPSDFNQLIMSNWKLFSEQYKSMMMKVLSNQAYSPVTSNNNNSNNSNNVNEDMRTMMMVMCESANRSLHAPTNSHSNPVTAATPLTWSNQYGLINSDKCNNPITPTPMTPTTITPTTHIHGKVNSKHIHLETQPNDVEHMDHMLRMLPGNNSCLFLSKPPYSYIALIAMAIKYAPGQKITLNGIYRFIMEHFPYYRDNRQGWQNSIRHNLSLNDCFVKLPRDKSRPGKGNYWTLSTSADEMFEHGNYRRRKRRTKSSIFSPTSLSISPQTLPSSTCTAVEAPAPTPTGSIVSPPRGRSSLSAISSRISEFINLPKELIIPTEGDLHSSASSSLSSSSSSHSSASPSSASSSCSTASSISRMPVDTTTLQQTLVQYDENISKNINYNFSYNQCSDSLNLFTNSFNTMYNPSAWTTNIDNISSKCMQYQISSNRKMYPNGTNNNNSSSEEEENRLNTSSSTETTNRSNFSTHNSNNTANGMVNCLPNFSIQSLIGSGKPHTATVTTTTTAATEES</sequence>
<dbReference type="InterPro" id="IPR030456">
    <property type="entry name" value="TF_fork_head_CS_2"/>
</dbReference>
<evidence type="ECO:0000313" key="6">
    <source>
        <dbReference type="Proteomes" id="UP000050795"/>
    </source>
</evidence>
<dbReference type="Pfam" id="PF00250">
    <property type="entry name" value="Forkhead"/>
    <property type="match status" value="1"/>
</dbReference>
<dbReference type="InterPro" id="IPR018122">
    <property type="entry name" value="TF_fork_head_CS_1"/>
</dbReference>
<dbReference type="InterPro" id="IPR050211">
    <property type="entry name" value="FOX_domain-containing"/>
</dbReference>
<dbReference type="GO" id="GO:0005634">
    <property type="term" value="C:nucleus"/>
    <property type="evidence" value="ECO:0007669"/>
    <property type="project" value="UniProtKB-SubCell"/>
</dbReference>
<accession>A0AA85IQZ8</accession>
<dbReference type="Proteomes" id="UP000050795">
    <property type="component" value="Unassembled WGS sequence"/>
</dbReference>
<dbReference type="SUPFAM" id="SSF46785">
    <property type="entry name" value="Winged helix' DNA-binding domain"/>
    <property type="match status" value="1"/>
</dbReference>
<dbReference type="PANTHER" id="PTHR11829:SF343">
    <property type="entry name" value="FORK-HEAD DOMAIN-CONTAINING PROTEIN"/>
    <property type="match status" value="1"/>
</dbReference>
<feature type="compositionally biased region" description="Low complexity" evidence="4">
    <location>
        <begin position="331"/>
        <end position="343"/>
    </location>
</feature>
<name>A0AA85IQZ8_TRIRE</name>
<organism evidence="6 7">
    <name type="scientific">Trichobilharzia regenti</name>
    <name type="common">Nasal bird schistosome</name>
    <dbReference type="NCBI Taxonomy" id="157069"/>
    <lineage>
        <taxon>Eukaryota</taxon>
        <taxon>Metazoa</taxon>
        <taxon>Spiralia</taxon>
        <taxon>Lophotrochozoa</taxon>
        <taxon>Platyhelminthes</taxon>
        <taxon>Trematoda</taxon>
        <taxon>Digenea</taxon>
        <taxon>Strigeidida</taxon>
        <taxon>Schistosomatoidea</taxon>
        <taxon>Schistosomatidae</taxon>
        <taxon>Trichobilharzia</taxon>
    </lineage>
</organism>
<feature type="DNA-binding region" description="Fork-head" evidence="3">
    <location>
        <begin position="233"/>
        <end position="327"/>
    </location>
</feature>
<feature type="compositionally biased region" description="Low complexity" evidence="4">
    <location>
        <begin position="574"/>
        <end position="588"/>
    </location>
</feature>
<dbReference type="GO" id="GO:0000981">
    <property type="term" value="F:DNA-binding transcription factor activity, RNA polymerase II-specific"/>
    <property type="evidence" value="ECO:0007669"/>
    <property type="project" value="TreeGrafter"/>
</dbReference>
<protein>
    <recommendedName>
        <fullName evidence="5">Fork-head domain-containing protein</fullName>
    </recommendedName>
</protein>
<dbReference type="PROSITE" id="PS00658">
    <property type="entry name" value="FORK_HEAD_2"/>
    <property type="match status" value="1"/>
</dbReference>
<feature type="region of interest" description="Disordered" evidence="4">
    <location>
        <begin position="568"/>
        <end position="588"/>
    </location>
</feature>
<evidence type="ECO:0000313" key="7">
    <source>
        <dbReference type="WBParaSite" id="TREG1_114440.1"/>
    </source>
</evidence>
<feature type="region of interest" description="Disordered" evidence="4">
    <location>
        <begin position="321"/>
        <end position="373"/>
    </location>
</feature>
<evidence type="ECO:0000259" key="5">
    <source>
        <dbReference type="PROSITE" id="PS50039"/>
    </source>
</evidence>
<comment type="subcellular location">
    <subcellularLocation>
        <location evidence="3">Nucleus</location>
    </subcellularLocation>
</comment>
<dbReference type="CDD" id="cd20027">
    <property type="entry name" value="FH_FOXL1"/>
    <property type="match status" value="1"/>
</dbReference>
<keyword evidence="6" id="KW-1185">Reference proteome</keyword>
<evidence type="ECO:0000256" key="1">
    <source>
        <dbReference type="ARBA" id="ARBA00023125"/>
    </source>
</evidence>
<dbReference type="PROSITE" id="PS00657">
    <property type="entry name" value="FORK_HEAD_1"/>
    <property type="match status" value="1"/>
</dbReference>
<feature type="domain" description="Fork-head" evidence="5">
    <location>
        <begin position="233"/>
        <end position="327"/>
    </location>
</feature>
<feature type="compositionally biased region" description="Low complexity" evidence="4">
    <location>
        <begin position="528"/>
        <end position="544"/>
    </location>
</feature>
<dbReference type="GO" id="GO:0000978">
    <property type="term" value="F:RNA polymerase II cis-regulatory region sequence-specific DNA binding"/>
    <property type="evidence" value="ECO:0007669"/>
    <property type="project" value="TreeGrafter"/>
</dbReference>
<dbReference type="FunFam" id="1.10.10.10:FF:001472">
    <property type="entry name" value="Forkhead domain protein 1"/>
    <property type="match status" value="1"/>
</dbReference>
<evidence type="ECO:0000256" key="2">
    <source>
        <dbReference type="ARBA" id="ARBA00023242"/>
    </source>
</evidence>
<dbReference type="AlphaFoldDB" id="A0AA85IQZ8"/>
<dbReference type="InterPro" id="IPR036390">
    <property type="entry name" value="WH_DNA-bd_sf"/>
</dbReference>
<dbReference type="Gene3D" id="1.10.10.10">
    <property type="entry name" value="Winged helix-like DNA-binding domain superfamily/Winged helix DNA-binding domain"/>
    <property type="match status" value="1"/>
</dbReference>
<keyword evidence="1 3" id="KW-0238">DNA-binding</keyword>
<reference evidence="7" key="2">
    <citation type="submission" date="2023-11" db="UniProtKB">
        <authorList>
            <consortium name="WormBaseParasite"/>
        </authorList>
    </citation>
    <scope>IDENTIFICATION</scope>
</reference>
<keyword evidence="2 3" id="KW-0539">Nucleus</keyword>
<evidence type="ECO:0000256" key="3">
    <source>
        <dbReference type="PROSITE-ProRule" id="PRU00089"/>
    </source>
</evidence>